<dbReference type="AlphaFoldDB" id="A0A0J1GNH5"/>
<dbReference type="InterPro" id="IPR029044">
    <property type="entry name" value="Nucleotide-diphossugar_trans"/>
</dbReference>
<dbReference type="InterPro" id="IPR050834">
    <property type="entry name" value="Glycosyltransf_2"/>
</dbReference>
<accession>A0A0J1GNH5</accession>
<dbReference type="Pfam" id="PF00535">
    <property type="entry name" value="Glycos_transf_2"/>
    <property type="match status" value="1"/>
</dbReference>
<evidence type="ECO:0000313" key="2">
    <source>
        <dbReference type="EMBL" id="KLV01009.1"/>
    </source>
</evidence>
<dbReference type="InterPro" id="IPR001173">
    <property type="entry name" value="Glyco_trans_2-like"/>
</dbReference>
<dbReference type="EMBL" id="LDOV01000017">
    <property type="protein sequence ID" value="KLV01009.1"/>
    <property type="molecule type" value="Genomic_DNA"/>
</dbReference>
<organism evidence="2 3">
    <name type="scientific">Photobacterium aphoticum</name>
    <dbReference type="NCBI Taxonomy" id="754436"/>
    <lineage>
        <taxon>Bacteria</taxon>
        <taxon>Pseudomonadati</taxon>
        <taxon>Pseudomonadota</taxon>
        <taxon>Gammaproteobacteria</taxon>
        <taxon>Vibrionales</taxon>
        <taxon>Vibrionaceae</taxon>
        <taxon>Photobacterium</taxon>
    </lineage>
</organism>
<dbReference type="Proteomes" id="UP000036426">
    <property type="component" value="Unassembled WGS sequence"/>
</dbReference>
<evidence type="ECO:0000313" key="3">
    <source>
        <dbReference type="Proteomes" id="UP000036426"/>
    </source>
</evidence>
<dbReference type="SUPFAM" id="SSF53448">
    <property type="entry name" value="Nucleotide-diphospho-sugar transferases"/>
    <property type="match status" value="1"/>
</dbReference>
<dbReference type="Gene3D" id="3.90.550.10">
    <property type="entry name" value="Spore Coat Polysaccharide Biosynthesis Protein SpsA, Chain A"/>
    <property type="match status" value="1"/>
</dbReference>
<dbReference type="PATRIC" id="fig|754436.4.peg.1976"/>
<protein>
    <recommendedName>
        <fullName evidence="1">Glycosyltransferase 2-like domain-containing protein</fullName>
    </recommendedName>
</protein>
<proteinExistence type="predicted"/>
<name>A0A0J1GNH5_9GAMM</name>
<dbReference type="OrthoDB" id="9802649at2"/>
<dbReference type="PANTHER" id="PTHR43685">
    <property type="entry name" value="GLYCOSYLTRANSFERASE"/>
    <property type="match status" value="1"/>
</dbReference>
<dbReference type="PANTHER" id="PTHR43685:SF2">
    <property type="entry name" value="GLYCOSYLTRANSFERASE 2-LIKE DOMAIN-CONTAINING PROTEIN"/>
    <property type="match status" value="1"/>
</dbReference>
<comment type="caution">
    <text evidence="2">The sequence shown here is derived from an EMBL/GenBank/DDBJ whole genome shotgun (WGS) entry which is preliminary data.</text>
</comment>
<dbReference type="CDD" id="cd00761">
    <property type="entry name" value="Glyco_tranf_GTA_type"/>
    <property type="match status" value="1"/>
</dbReference>
<gene>
    <name evidence="2" type="ORF">ABT58_09360</name>
</gene>
<keyword evidence="3" id="KW-1185">Reference proteome</keyword>
<feature type="domain" description="Glycosyltransferase 2-like" evidence="1">
    <location>
        <begin position="15"/>
        <end position="201"/>
    </location>
</feature>
<sequence length="352" mass="40170">MQNSTMDKPHSPFFSVIIPTRNRPGMFAAALQSVMMQDLEEKEIIIVDDGSDDADLAQYDEIFAQYNVASANHAPITVSRLMRRAAGHGPSFVRNHGVSLAQGQYVCFLDDDDYWTDPTYLRQAHQSLASKQGVDLYYSNQAAYYQDGTRCEETIWIEDLIEKRQYYPTKDRQVYETSAADLLQSGGFAHLNCSIFRRDFFISIGGMDEHIRYESDRDLYLRAIDQAQHILYDPHIYSWHNIPDHTQKNNTSTRVSILEKKVFQLRTYNKGILYGRHPEVIASCRHGKSIQLKVIAEELAQQGDYPKAFAYAWQALADGFNVKWLAYTVYLGIRKCVPTKKAIPIGEGGTAK</sequence>
<dbReference type="RefSeq" id="WP_047874128.1">
    <property type="nucleotide sequence ID" value="NZ_BMYC01000002.1"/>
</dbReference>
<evidence type="ECO:0000259" key="1">
    <source>
        <dbReference type="Pfam" id="PF00535"/>
    </source>
</evidence>
<reference evidence="2 3" key="1">
    <citation type="submission" date="2015-05" db="EMBL/GenBank/DDBJ databases">
        <title>Photobacterium galathea sp. nov.</title>
        <authorList>
            <person name="Machado H."/>
            <person name="Gram L."/>
        </authorList>
    </citation>
    <scope>NUCLEOTIDE SEQUENCE [LARGE SCALE GENOMIC DNA]</scope>
    <source>
        <strain evidence="2 3">DSM 25995</strain>
    </source>
</reference>